<keyword evidence="1" id="KW-0812">Transmembrane</keyword>
<dbReference type="AlphaFoldDB" id="A0A0C2ZLF3"/>
<proteinExistence type="predicted"/>
<dbReference type="HOGENOM" id="CLU_130215_0_0_1"/>
<gene>
    <name evidence="2" type="ORF">SCLCIDRAFT_1222707</name>
</gene>
<organism evidence="2 3">
    <name type="scientific">Scleroderma citrinum Foug A</name>
    <dbReference type="NCBI Taxonomy" id="1036808"/>
    <lineage>
        <taxon>Eukaryota</taxon>
        <taxon>Fungi</taxon>
        <taxon>Dikarya</taxon>
        <taxon>Basidiomycota</taxon>
        <taxon>Agaricomycotina</taxon>
        <taxon>Agaricomycetes</taxon>
        <taxon>Agaricomycetidae</taxon>
        <taxon>Boletales</taxon>
        <taxon>Sclerodermatineae</taxon>
        <taxon>Sclerodermataceae</taxon>
        <taxon>Scleroderma</taxon>
    </lineage>
</organism>
<dbReference type="EMBL" id="KN822179">
    <property type="protein sequence ID" value="KIM53487.1"/>
    <property type="molecule type" value="Genomic_DNA"/>
</dbReference>
<evidence type="ECO:0000313" key="3">
    <source>
        <dbReference type="Proteomes" id="UP000053989"/>
    </source>
</evidence>
<reference evidence="2 3" key="1">
    <citation type="submission" date="2014-04" db="EMBL/GenBank/DDBJ databases">
        <authorList>
            <consortium name="DOE Joint Genome Institute"/>
            <person name="Kuo A."/>
            <person name="Kohler A."/>
            <person name="Nagy L.G."/>
            <person name="Floudas D."/>
            <person name="Copeland A."/>
            <person name="Barry K.W."/>
            <person name="Cichocki N."/>
            <person name="Veneault-Fourrey C."/>
            <person name="LaButti K."/>
            <person name="Lindquist E.A."/>
            <person name="Lipzen A."/>
            <person name="Lundell T."/>
            <person name="Morin E."/>
            <person name="Murat C."/>
            <person name="Sun H."/>
            <person name="Tunlid A."/>
            <person name="Henrissat B."/>
            <person name="Grigoriev I.V."/>
            <person name="Hibbett D.S."/>
            <person name="Martin F."/>
            <person name="Nordberg H.P."/>
            <person name="Cantor M.N."/>
            <person name="Hua S.X."/>
        </authorList>
    </citation>
    <scope>NUCLEOTIDE SEQUENCE [LARGE SCALE GENOMIC DNA]</scope>
    <source>
        <strain evidence="2 3">Foug A</strain>
    </source>
</reference>
<keyword evidence="3" id="KW-1185">Reference proteome</keyword>
<sequence>MLTLLCRQVDQGVAILHPLAVPVLFPMLWLTLHPLDGFVMSPKPFDSCERCFAPPLGIIARVRMFSMRVVPGLVRFICAAICAYAISTLYPALGMSMYTLDLSAWFLQPFGLSGRPLAALSGVSVSFAMLCMPVCTFDMSEWFPQLFGSSECRFAPRLYLQCVQSHRHSTLGESPLGEAQLGHSVPLVV</sequence>
<dbReference type="Proteomes" id="UP000053989">
    <property type="component" value="Unassembled WGS sequence"/>
</dbReference>
<name>A0A0C2ZLF3_9AGAM</name>
<evidence type="ECO:0000313" key="2">
    <source>
        <dbReference type="EMBL" id="KIM53487.1"/>
    </source>
</evidence>
<keyword evidence="1" id="KW-1133">Transmembrane helix</keyword>
<evidence type="ECO:0000256" key="1">
    <source>
        <dbReference type="SAM" id="Phobius"/>
    </source>
</evidence>
<feature type="transmembrane region" description="Helical" evidence="1">
    <location>
        <begin position="12"/>
        <end position="32"/>
    </location>
</feature>
<protein>
    <submittedName>
        <fullName evidence="2">Uncharacterized protein</fullName>
    </submittedName>
</protein>
<feature type="transmembrane region" description="Helical" evidence="1">
    <location>
        <begin position="73"/>
        <end position="97"/>
    </location>
</feature>
<reference evidence="3" key="2">
    <citation type="submission" date="2015-01" db="EMBL/GenBank/DDBJ databases">
        <title>Evolutionary Origins and Diversification of the Mycorrhizal Mutualists.</title>
        <authorList>
            <consortium name="DOE Joint Genome Institute"/>
            <consortium name="Mycorrhizal Genomics Consortium"/>
            <person name="Kohler A."/>
            <person name="Kuo A."/>
            <person name="Nagy L.G."/>
            <person name="Floudas D."/>
            <person name="Copeland A."/>
            <person name="Barry K.W."/>
            <person name="Cichocki N."/>
            <person name="Veneault-Fourrey C."/>
            <person name="LaButti K."/>
            <person name="Lindquist E.A."/>
            <person name="Lipzen A."/>
            <person name="Lundell T."/>
            <person name="Morin E."/>
            <person name="Murat C."/>
            <person name="Riley R."/>
            <person name="Ohm R."/>
            <person name="Sun H."/>
            <person name="Tunlid A."/>
            <person name="Henrissat B."/>
            <person name="Grigoriev I.V."/>
            <person name="Hibbett D.S."/>
            <person name="Martin F."/>
        </authorList>
    </citation>
    <scope>NUCLEOTIDE SEQUENCE [LARGE SCALE GENOMIC DNA]</scope>
    <source>
        <strain evidence="3">Foug A</strain>
    </source>
</reference>
<keyword evidence="1" id="KW-0472">Membrane</keyword>
<dbReference type="InParanoid" id="A0A0C2ZLF3"/>
<accession>A0A0C2ZLF3</accession>